<dbReference type="GO" id="GO:0015846">
    <property type="term" value="P:polyamine transport"/>
    <property type="evidence" value="ECO:0007669"/>
    <property type="project" value="InterPro"/>
</dbReference>
<dbReference type="InterPro" id="IPR001188">
    <property type="entry name" value="Sperm_putr-bd"/>
</dbReference>
<dbReference type="AlphaFoldDB" id="A0A0F9AGT3"/>
<proteinExistence type="predicted"/>
<evidence type="ECO:0000313" key="6">
    <source>
        <dbReference type="EMBL" id="KKL08749.1"/>
    </source>
</evidence>
<keyword evidence="5" id="KW-1133">Transmembrane helix</keyword>
<gene>
    <name evidence="6" type="ORF">LCGC14_2572760</name>
</gene>
<keyword evidence="3" id="KW-0732">Signal</keyword>
<evidence type="ECO:0008006" key="7">
    <source>
        <dbReference type="Google" id="ProtNLM"/>
    </source>
</evidence>
<evidence type="ECO:0000256" key="3">
    <source>
        <dbReference type="ARBA" id="ARBA00022729"/>
    </source>
</evidence>
<dbReference type="Gene3D" id="3.40.190.10">
    <property type="entry name" value="Periplasmic binding protein-like II"/>
    <property type="match status" value="2"/>
</dbReference>
<accession>A0A0F9AGT3</accession>
<dbReference type="EMBL" id="LAZR01042756">
    <property type="protein sequence ID" value="KKL08749.1"/>
    <property type="molecule type" value="Genomic_DNA"/>
</dbReference>
<dbReference type="PANTHER" id="PTHR30222">
    <property type="entry name" value="SPERMIDINE/PUTRESCINE-BINDING PERIPLASMIC PROTEIN"/>
    <property type="match status" value="1"/>
</dbReference>
<evidence type="ECO:0000256" key="2">
    <source>
        <dbReference type="ARBA" id="ARBA00022448"/>
    </source>
</evidence>
<evidence type="ECO:0000256" key="5">
    <source>
        <dbReference type="SAM" id="Phobius"/>
    </source>
</evidence>
<reference evidence="6" key="1">
    <citation type="journal article" date="2015" name="Nature">
        <title>Complex archaea that bridge the gap between prokaryotes and eukaryotes.</title>
        <authorList>
            <person name="Spang A."/>
            <person name="Saw J.H."/>
            <person name="Jorgensen S.L."/>
            <person name="Zaremba-Niedzwiedzka K."/>
            <person name="Martijn J."/>
            <person name="Lind A.E."/>
            <person name="van Eijk R."/>
            <person name="Schleper C."/>
            <person name="Guy L."/>
            <person name="Ettema T.J."/>
        </authorList>
    </citation>
    <scope>NUCLEOTIDE SEQUENCE</scope>
</reference>
<dbReference type="PRINTS" id="PR00909">
    <property type="entry name" value="SPERMDNBNDNG"/>
</dbReference>
<dbReference type="Pfam" id="PF13416">
    <property type="entry name" value="SBP_bac_8"/>
    <property type="match status" value="1"/>
</dbReference>
<keyword evidence="5" id="KW-0812">Transmembrane</keyword>
<dbReference type="GO" id="GO:0042597">
    <property type="term" value="C:periplasmic space"/>
    <property type="evidence" value="ECO:0007669"/>
    <property type="project" value="UniProtKB-SubCell"/>
</dbReference>
<dbReference type="SUPFAM" id="SSF53850">
    <property type="entry name" value="Periplasmic binding protein-like II"/>
    <property type="match status" value="1"/>
</dbReference>
<name>A0A0F9AGT3_9ZZZZ</name>
<evidence type="ECO:0000256" key="1">
    <source>
        <dbReference type="ARBA" id="ARBA00004418"/>
    </source>
</evidence>
<keyword evidence="5" id="KW-0472">Membrane</keyword>
<keyword evidence="4" id="KW-0574">Periplasm</keyword>
<evidence type="ECO:0000256" key="4">
    <source>
        <dbReference type="ARBA" id="ARBA00022764"/>
    </source>
</evidence>
<organism evidence="6">
    <name type="scientific">marine sediment metagenome</name>
    <dbReference type="NCBI Taxonomy" id="412755"/>
    <lineage>
        <taxon>unclassified sequences</taxon>
        <taxon>metagenomes</taxon>
        <taxon>ecological metagenomes</taxon>
    </lineage>
</organism>
<dbReference type="InterPro" id="IPR006059">
    <property type="entry name" value="SBP"/>
</dbReference>
<protein>
    <recommendedName>
        <fullName evidence="7">ABC transporter substrate-binding protein</fullName>
    </recommendedName>
</protein>
<dbReference type="PANTHER" id="PTHR30222:SF17">
    <property type="entry name" value="SPERMIDINE_PUTRESCINE-BINDING PERIPLASMIC PROTEIN"/>
    <property type="match status" value="1"/>
</dbReference>
<comment type="caution">
    <text evidence="6">The sequence shown here is derived from an EMBL/GenBank/DDBJ whole genome shotgun (WGS) entry which is preliminary data.</text>
</comment>
<sequence length="312" mass="34930">MNITKKILIMMIVVTVVMLSSAIVFASGEKGVKTIRVLTWSGYLEKDWVLDFEKENNCTFEITFIGSADEEWAKAMSSDGAYEIIVIDSSVIPRYYRAGLIQPIDLDKLKNMDNINPNIDFATYADFDGGRYGIPYTWGASPMAYNADIIKNRPTSWGILWDPKYKGRVSIRDDIYITWAMVGAYIGASDPWNPTPEENKVIEQKLRELHKNILTYYTGTTEGANLIASEEVLVMYAEATNQIHEARSKGANIRESIPDEGSPTWLDNFSIGSKAENLDLVHKFIDLAITPEWQGRIGETVGYGVAVPGAME</sequence>
<feature type="transmembrane region" description="Helical" evidence="5">
    <location>
        <begin position="7"/>
        <end position="26"/>
    </location>
</feature>
<keyword evidence="2" id="KW-0813">Transport</keyword>
<feature type="non-terminal residue" evidence="6">
    <location>
        <position position="312"/>
    </location>
</feature>
<comment type="subcellular location">
    <subcellularLocation>
        <location evidence="1">Periplasm</location>
    </subcellularLocation>
</comment>
<dbReference type="GO" id="GO:0019808">
    <property type="term" value="F:polyamine binding"/>
    <property type="evidence" value="ECO:0007669"/>
    <property type="project" value="InterPro"/>
</dbReference>